<evidence type="ECO:0000256" key="2">
    <source>
        <dbReference type="ARBA" id="ARBA00022688"/>
    </source>
</evidence>
<dbReference type="RefSeq" id="WP_245831131.1">
    <property type="nucleotide sequence ID" value="NZ_BAABKE010000003.1"/>
</dbReference>
<organism evidence="4 5">
    <name type="scientific">Wohlfahrtiimonas larvae</name>
    <dbReference type="NCBI Taxonomy" id="1157986"/>
    <lineage>
        <taxon>Bacteria</taxon>
        <taxon>Pseudomonadati</taxon>
        <taxon>Pseudomonadota</taxon>
        <taxon>Gammaproteobacteria</taxon>
        <taxon>Cardiobacteriales</taxon>
        <taxon>Ignatzschineriaceae</taxon>
        <taxon>Wohlfahrtiimonas</taxon>
    </lineage>
</organism>
<dbReference type="InterPro" id="IPR007440">
    <property type="entry name" value="Chorismate--pyruvate_lyase"/>
</dbReference>
<dbReference type="Gene3D" id="3.40.1410.10">
    <property type="entry name" value="Chorismate lyase-like"/>
    <property type="match status" value="1"/>
</dbReference>
<dbReference type="Pfam" id="PF04345">
    <property type="entry name" value="Chor_lyase"/>
    <property type="match status" value="1"/>
</dbReference>
<dbReference type="PANTHER" id="PTHR38683">
    <property type="entry name" value="CHORISMATE PYRUVATE-LYASE"/>
    <property type="match status" value="1"/>
</dbReference>
<comment type="caution">
    <text evidence="4">The sequence shown here is derived from an EMBL/GenBank/DDBJ whole genome shotgun (WGS) entry which is preliminary data.</text>
</comment>
<dbReference type="InterPro" id="IPR028978">
    <property type="entry name" value="Chorismate_lyase_/UTRA_dom_sf"/>
</dbReference>
<evidence type="ECO:0000313" key="5">
    <source>
        <dbReference type="Proteomes" id="UP001500631"/>
    </source>
</evidence>
<reference evidence="5" key="1">
    <citation type="journal article" date="2019" name="Int. J. Syst. Evol. Microbiol.">
        <title>The Global Catalogue of Microorganisms (GCM) 10K type strain sequencing project: providing services to taxonomists for standard genome sequencing and annotation.</title>
        <authorList>
            <consortium name="The Broad Institute Genomics Platform"/>
            <consortium name="The Broad Institute Genome Sequencing Center for Infectious Disease"/>
            <person name="Wu L."/>
            <person name="Ma J."/>
        </authorList>
    </citation>
    <scope>NUCLEOTIDE SEQUENCE [LARGE SCALE GENOMIC DNA]</scope>
    <source>
        <strain evidence="5">JCM 18424</strain>
    </source>
</reference>
<evidence type="ECO:0000256" key="1">
    <source>
        <dbReference type="ARBA" id="ARBA00022490"/>
    </source>
</evidence>
<evidence type="ECO:0000256" key="3">
    <source>
        <dbReference type="ARBA" id="ARBA00023239"/>
    </source>
</evidence>
<name>A0ABP9MS84_9GAMM</name>
<accession>A0ABP9MS84</accession>
<gene>
    <name evidence="4" type="ORF">GCM10023338_11380</name>
</gene>
<keyword evidence="3" id="KW-0456">Lyase</keyword>
<keyword evidence="5" id="KW-1185">Reference proteome</keyword>
<evidence type="ECO:0008006" key="6">
    <source>
        <dbReference type="Google" id="ProtNLM"/>
    </source>
</evidence>
<proteinExistence type="predicted"/>
<evidence type="ECO:0000313" key="4">
    <source>
        <dbReference type="EMBL" id="GAA5098663.1"/>
    </source>
</evidence>
<protein>
    <recommendedName>
        <fullName evidence="6">Chorismate lyase</fullName>
    </recommendedName>
</protein>
<sequence length="183" mass="21695">MNHKDWYSAQSLKQLLEDYDYDRKQYQPLLSVQSLTQGLEMLNPNFSVELLQLSENFLPNYDNSLAEQLLHGQRCFSRRVILKLDNIPVIWAESLCDIDSFFWRNYLNCGTQSLGRKLFSGNMIDRTEFSYKMFDLESLPFELPESSYGFKSLIARQSTFIYQGENLCLTEWYLPNLRRFFSD</sequence>
<dbReference type="SUPFAM" id="SSF64288">
    <property type="entry name" value="Chorismate lyase-like"/>
    <property type="match status" value="1"/>
</dbReference>
<dbReference type="PANTHER" id="PTHR38683:SF1">
    <property type="entry name" value="CHORISMATE PYRUVATE-LYASE"/>
    <property type="match status" value="1"/>
</dbReference>
<dbReference type="EMBL" id="BAABKE010000003">
    <property type="protein sequence ID" value="GAA5098663.1"/>
    <property type="molecule type" value="Genomic_DNA"/>
</dbReference>
<dbReference type="Proteomes" id="UP001500631">
    <property type="component" value="Unassembled WGS sequence"/>
</dbReference>
<keyword evidence="1" id="KW-0963">Cytoplasm</keyword>
<keyword evidence="2" id="KW-0831">Ubiquinone biosynthesis</keyword>